<feature type="region of interest" description="Disordered" evidence="1">
    <location>
        <begin position="1"/>
        <end position="102"/>
    </location>
</feature>
<feature type="compositionally biased region" description="Polar residues" evidence="1">
    <location>
        <begin position="1"/>
        <end position="15"/>
    </location>
</feature>
<feature type="compositionally biased region" description="Polar residues" evidence="1">
    <location>
        <begin position="162"/>
        <end position="175"/>
    </location>
</feature>
<feature type="compositionally biased region" description="Basic and acidic residues" evidence="1">
    <location>
        <begin position="59"/>
        <end position="68"/>
    </location>
</feature>
<feature type="compositionally biased region" description="Basic residues" evidence="1">
    <location>
        <begin position="364"/>
        <end position="374"/>
    </location>
</feature>
<evidence type="ECO:0000313" key="2">
    <source>
        <dbReference type="EMBL" id="OTF73185.1"/>
    </source>
</evidence>
<feature type="region of interest" description="Disordered" evidence="1">
    <location>
        <begin position="310"/>
        <end position="388"/>
    </location>
</feature>
<protein>
    <submittedName>
        <fullName evidence="2">PHD-like zinc-binding domain containing protein</fullName>
    </submittedName>
</protein>
<proteinExistence type="predicted"/>
<dbReference type="Gene3D" id="3.30.40.10">
    <property type="entry name" value="Zinc/RING finger domain, C3HC4 (zinc finger)"/>
    <property type="match status" value="1"/>
</dbReference>
<comment type="caution">
    <text evidence="2">The sequence shown here is derived from an EMBL/GenBank/DDBJ whole genome shotgun (WGS) entry which is preliminary data.</text>
</comment>
<dbReference type="AlphaFoldDB" id="A0A1Y3B1H7"/>
<dbReference type="OrthoDB" id="10029243at2759"/>
<accession>A0A1Y3B1H7</accession>
<sequence>MTISNETLSQQQSPEELTIRKRQRKQKICLRKSPPPSPSQDENEDESNDCVDNGININHNDKVIDGDSNKNSIIMGNRKRKKPTNNGNGISLLQKTPETNNKNNLKKSMVLSANGKTSKSYQNNTIENKRIGQWQKKTIPASPLLSEQMSTTLDKSKKSRQKIQTSVEPSTSTDDSIVISPYNRHPSRREKVKLRQIQNRDRKRLARLQKRAETLAATNPIVSNQSSTNVINNDNNRSDADPETNLNINDKCCDIIDEVMVAPSSDKSVGKNVQRKGLKKETSLPVASNDDHQSVNEIIEFVVEKYCQNDRRQQQNKNDVSEKNVPIRMNNKKMKSKSMPITNNDDDSGSEDKDYEPVEIEKTKSKKKKTKMKKKSFENSSERPMFEDSNTNNVLTIFSDSIRRKLPIGNNGHIQQSSSSESLNLLTERRIVGPIIRIVRDELNNEKKSKKSRKKCQLSADDDLNTRILMDSKFQYQLINKIDELPTTQQTTMSMISTNTSSSGSYLRSSAARLKKLKQNLIGARTEDRVDDWLCVFCQQRPNVDNLGYLYGPYYFNDDDECCIGNNDSNKINVNFEIWFHEQCYLWTNMPMTTPYRPINIHSSAIINEALRCYCYYCNKSGATIVCSMTQCDRHYHHNHQYCNNRIDREDFQNIAIMPMLLHYPCAVELNYQFDENNFTVYCPDHQLRFR</sequence>
<name>A0A1Y3B1H7_EURMA</name>
<gene>
    <name evidence="2" type="ORF">BLA29_002200</name>
</gene>
<reference evidence="2 3" key="1">
    <citation type="submission" date="2017-03" db="EMBL/GenBank/DDBJ databases">
        <title>Genome Survey of Euroglyphus maynei.</title>
        <authorList>
            <person name="Arlian L.G."/>
            <person name="Morgan M.S."/>
            <person name="Rider S.D."/>
        </authorList>
    </citation>
    <scope>NUCLEOTIDE SEQUENCE [LARGE SCALE GENOMIC DNA]</scope>
    <source>
        <strain evidence="2">Arlian Lab</strain>
        <tissue evidence="2">Whole body</tissue>
    </source>
</reference>
<feature type="region of interest" description="Disordered" evidence="1">
    <location>
        <begin position="225"/>
        <end position="245"/>
    </location>
</feature>
<feature type="compositionally biased region" description="Polar residues" evidence="1">
    <location>
        <begin position="225"/>
        <end position="235"/>
    </location>
</feature>
<dbReference type="InterPro" id="IPR013083">
    <property type="entry name" value="Znf_RING/FYVE/PHD"/>
</dbReference>
<dbReference type="EMBL" id="MUJZ01052762">
    <property type="protein sequence ID" value="OTF73185.1"/>
    <property type="molecule type" value="Genomic_DNA"/>
</dbReference>
<feature type="compositionally biased region" description="Basic and acidic residues" evidence="1">
    <location>
        <begin position="350"/>
        <end position="363"/>
    </location>
</feature>
<dbReference type="Proteomes" id="UP000194236">
    <property type="component" value="Unassembled WGS sequence"/>
</dbReference>
<keyword evidence="3" id="KW-1185">Reference proteome</keyword>
<feature type="compositionally biased region" description="Basic residues" evidence="1">
    <location>
        <begin position="20"/>
        <end position="30"/>
    </location>
</feature>
<organism evidence="2 3">
    <name type="scientific">Euroglyphus maynei</name>
    <name type="common">Mayne's house dust mite</name>
    <dbReference type="NCBI Taxonomy" id="6958"/>
    <lineage>
        <taxon>Eukaryota</taxon>
        <taxon>Metazoa</taxon>
        <taxon>Ecdysozoa</taxon>
        <taxon>Arthropoda</taxon>
        <taxon>Chelicerata</taxon>
        <taxon>Arachnida</taxon>
        <taxon>Acari</taxon>
        <taxon>Acariformes</taxon>
        <taxon>Sarcoptiformes</taxon>
        <taxon>Astigmata</taxon>
        <taxon>Psoroptidia</taxon>
        <taxon>Analgoidea</taxon>
        <taxon>Pyroglyphidae</taxon>
        <taxon>Pyroglyphinae</taxon>
        <taxon>Euroglyphus</taxon>
    </lineage>
</organism>
<feature type="compositionally biased region" description="Basic and acidic residues" evidence="1">
    <location>
        <begin position="375"/>
        <end position="386"/>
    </location>
</feature>
<evidence type="ECO:0000313" key="3">
    <source>
        <dbReference type="Proteomes" id="UP000194236"/>
    </source>
</evidence>
<feature type="compositionally biased region" description="Polar residues" evidence="1">
    <location>
        <begin position="84"/>
        <end position="102"/>
    </location>
</feature>
<feature type="region of interest" description="Disordered" evidence="1">
    <location>
        <begin position="266"/>
        <end position="291"/>
    </location>
</feature>
<feature type="region of interest" description="Disordered" evidence="1">
    <location>
        <begin position="135"/>
        <end position="190"/>
    </location>
</feature>
<evidence type="ECO:0000256" key="1">
    <source>
        <dbReference type="SAM" id="MobiDB-lite"/>
    </source>
</evidence>